<evidence type="ECO:0000313" key="3">
    <source>
        <dbReference type="Proteomes" id="UP001501570"/>
    </source>
</evidence>
<dbReference type="EMBL" id="BAABJQ010000007">
    <property type="protein sequence ID" value="GAA5185051.1"/>
    <property type="molecule type" value="Genomic_DNA"/>
</dbReference>
<evidence type="ECO:0000256" key="1">
    <source>
        <dbReference type="SAM" id="MobiDB-lite"/>
    </source>
</evidence>
<evidence type="ECO:0000313" key="2">
    <source>
        <dbReference type="EMBL" id="GAA5185051.1"/>
    </source>
</evidence>
<gene>
    <name evidence="2" type="ORF">GCM10023322_27930</name>
</gene>
<keyword evidence="3" id="KW-1185">Reference proteome</keyword>
<dbReference type="Proteomes" id="UP001501570">
    <property type="component" value="Unassembled WGS sequence"/>
</dbReference>
<dbReference type="InterPro" id="IPR038332">
    <property type="entry name" value="PPE_sf"/>
</dbReference>
<feature type="region of interest" description="Disordered" evidence="1">
    <location>
        <begin position="385"/>
        <end position="422"/>
    </location>
</feature>
<feature type="compositionally biased region" description="Polar residues" evidence="1">
    <location>
        <begin position="255"/>
        <end position="265"/>
    </location>
</feature>
<feature type="region of interest" description="Disordered" evidence="1">
    <location>
        <begin position="189"/>
        <end position="311"/>
    </location>
</feature>
<feature type="compositionally biased region" description="Basic and acidic residues" evidence="1">
    <location>
        <begin position="399"/>
        <end position="422"/>
    </location>
</feature>
<reference evidence="3" key="1">
    <citation type="journal article" date="2019" name="Int. J. Syst. Evol. Microbiol.">
        <title>The Global Catalogue of Microorganisms (GCM) 10K type strain sequencing project: providing services to taxonomists for standard genome sequencing and annotation.</title>
        <authorList>
            <consortium name="The Broad Institute Genomics Platform"/>
            <consortium name="The Broad Institute Genome Sequencing Center for Infectious Disease"/>
            <person name="Wu L."/>
            <person name="Ma J."/>
        </authorList>
    </citation>
    <scope>NUCLEOTIDE SEQUENCE [LARGE SCALE GENOMIC DNA]</scope>
    <source>
        <strain evidence="3">JCM 18304</strain>
    </source>
</reference>
<dbReference type="RefSeq" id="WP_345629629.1">
    <property type="nucleotide sequence ID" value="NZ_BAABJQ010000007.1"/>
</dbReference>
<dbReference type="Gene3D" id="1.20.1260.20">
    <property type="entry name" value="PPE superfamily"/>
    <property type="match status" value="1"/>
</dbReference>
<protein>
    <submittedName>
        <fullName evidence="2">Uncharacterized protein</fullName>
    </submittedName>
</protein>
<organism evidence="2 3">
    <name type="scientific">Rugosimonospora acidiphila</name>
    <dbReference type="NCBI Taxonomy" id="556531"/>
    <lineage>
        <taxon>Bacteria</taxon>
        <taxon>Bacillati</taxon>
        <taxon>Actinomycetota</taxon>
        <taxon>Actinomycetes</taxon>
        <taxon>Micromonosporales</taxon>
        <taxon>Micromonosporaceae</taxon>
        <taxon>Rugosimonospora</taxon>
    </lineage>
</organism>
<feature type="compositionally biased region" description="Gly residues" evidence="1">
    <location>
        <begin position="283"/>
        <end position="311"/>
    </location>
</feature>
<accession>A0ABP9RSU7</accession>
<sequence length="422" mass="42396">MPSWEEVVSWVVVGSSGNHLRESAAKWQAVFNDLETIQDSVTKLKQDIGHASWAGQGADALVEHLAKISNMLHTLIMDNRRIVVGLQDAAAHLDGTVGKIPIPAWVKDEATHRRTTFDSSGQLTEYQTNEFYNRMPWTTIEGSGEAEVGFNLGQRFWYWYQDYMQTADSERVSLLDNYAADARRIGTGNRVAPPQVGGASRTGSGIGGGAGSKQLPTDALSTGVSTPMMPTATPPPGLDTSALNSNLDPNDVQMPDTSALDSSGTDGDLGQLGGVPDLDTSSLGGGGATGFGPLPTGGLGPLPKGGLGPLPKGGGTGLAGVGSLGAGAGGLGSGGLGPLVSPEAMVGQPPGSTAAAGLAGAGDGAGLAGAGAGAMGMMPGGVGGGGVPSDAAGETGTRLVEDDKNIFGSRPGDRDLPGDVIG</sequence>
<comment type="caution">
    <text evidence="2">The sequence shown here is derived from an EMBL/GenBank/DDBJ whole genome shotgun (WGS) entry which is preliminary data.</text>
</comment>
<name>A0ABP9RSU7_9ACTN</name>
<proteinExistence type="predicted"/>